<feature type="signal peptide" evidence="1">
    <location>
        <begin position="1"/>
        <end position="24"/>
    </location>
</feature>
<evidence type="ECO:0000256" key="1">
    <source>
        <dbReference type="SAM" id="SignalP"/>
    </source>
</evidence>
<dbReference type="Gene3D" id="2.130.10.10">
    <property type="entry name" value="YVTN repeat-like/Quinoprotein amine dehydrogenase"/>
    <property type="match status" value="2"/>
</dbReference>
<keyword evidence="1" id="KW-0732">Signal</keyword>
<keyword evidence="3" id="KW-1185">Reference proteome</keyword>
<sequence length="418" mass="46354">MKKILRTFKWALVSFLFFSCDACQDPDPNPKPEPGDEKKIVITTIATPTDQTLRSIHFLDENIGYAAGGDEDIVSDSTRGVILKTVDGGETWAKVFERKYRINDKDDRGVELKGGGFEMTSVFAKSANEVFATSFLGRIHTSKDGGETWSMQYSVEGDDVVNFYGRYNVLEDITFFDDNFGVVVGKRGNYLGLDPDTGFSAFTMDGGDVWIDILDGDPAEWRRASTNTINQQEVAMRNNPLTSAKRYGEKMLFLTGGLTNKGTLTTCDEYTIESQTNKWEVMTPKQDQSNAPKFVDSAIDGDFIVVVGNNGLRSPTTEKGAMFSSTTGKDWQPVPYGGDNKLTAVDVKGQTMVIVGINKGSNTEGPEFVSLSFDRGATWTRIEHDHNTADWKDVYMLSEKKMFMVGAEGLIMKLEVKE</sequence>
<dbReference type="RefSeq" id="WP_338393728.1">
    <property type="nucleotide sequence ID" value="NZ_AP025314.1"/>
</dbReference>
<dbReference type="InterPro" id="IPR015943">
    <property type="entry name" value="WD40/YVTN_repeat-like_dom_sf"/>
</dbReference>
<evidence type="ECO:0000313" key="3">
    <source>
        <dbReference type="Proteomes" id="UP001348817"/>
    </source>
</evidence>
<dbReference type="KEGG" id="fax:FUAX_09000"/>
<dbReference type="SUPFAM" id="SSF110296">
    <property type="entry name" value="Oligoxyloglucan reducing end-specific cellobiohydrolase"/>
    <property type="match status" value="1"/>
</dbReference>
<feature type="chain" id="PRO_5043381225" evidence="1">
    <location>
        <begin position="25"/>
        <end position="418"/>
    </location>
</feature>
<dbReference type="Proteomes" id="UP001348817">
    <property type="component" value="Chromosome"/>
</dbReference>
<organism evidence="2 3">
    <name type="scientific">Fulvitalea axinellae</name>
    <dbReference type="NCBI Taxonomy" id="1182444"/>
    <lineage>
        <taxon>Bacteria</taxon>
        <taxon>Pseudomonadati</taxon>
        <taxon>Bacteroidota</taxon>
        <taxon>Cytophagia</taxon>
        <taxon>Cytophagales</taxon>
        <taxon>Persicobacteraceae</taxon>
        <taxon>Fulvitalea</taxon>
    </lineage>
</organism>
<dbReference type="AlphaFoldDB" id="A0AAU9CXV2"/>
<proteinExistence type="predicted"/>
<dbReference type="EMBL" id="AP025314">
    <property type="protein sequence ID" value="BDD08468.1"/>
    <property type="molecule type" value="Genomic_DNA"/>
</dbReference>
<evidence type="ECO:0000313" key="2">
    <source>
        <dbReference type="EMBL" id="BDD08468.1"/>
    </source>
</evidence>
<dbReference type="PROSITE" id="PS51257">
    <property type="entry name" value="PROKAR_LIPOPROTEIN"/>
    <property type="match status" value="1"/>
</dbReference>
<reference evidence="2 3" key="1">
    <citation type="submission" date="2021-12" db="EMBL/GenBank/DDBJ databases">
        <title>Genome sequencing of bacteria with rrn-lacking chromosome and rrn-plasmid.</title>
        <authorList>
            <person name="Anda M."/>
            <person name="Iwasaki W."/>
        </authorList>
    </citation>
    <scope>NUCLEOTIDE SEQUENCE [LARGE SCALE GENOMIC DNA]</scope>
    <source>
        <strain evidence="2 3">DSM 100852</strain>
    </source>
</reference>
<accession>A0AAU9CXV2</accession>
<gene>
    <name evidence="2" type="ORF">FUAX_09000</name>
</gene>
<protein>
    <submittedName>
        <fullName evidence="2">Uncharacterized protein</fullName>
    </submittedName>
</protein>
<name>A0AAU9CXV2_9BACT</name>